<dbReference type="GO" id="GO:0006654">
    <property type="term" value="P:phosphatidic acid biosynthetic process"/>
    <property type="evidence" value="ECO:0007669"/>
    <property type="project" value="TreeGrafter"/>
</dbReference>
<evidence type="ECO:0000256" key="1">
    <source>
        <dbReference type="ARBA" id="ARBA00005189"/>
    </source>
</evidence>
<evidence type="ECO:0000259" key="6">
    <source>
        <dbReference type="SMART" id="SM00563"/>
    </source>
</evidence>
<dbReference type="AlphaFoldDB" id="A0A975FC09"/>
<evidence type="ECO:0000313" key="8">
    <source>
        <dbReference type="Proteomes" id="UP000672009"/>
    </source>
</evidence>
<evidence type="ECO:0000256" key="3">
    <source>
        <dbReference type="ARBA" id="ARBA00022679"/>
    </source>
</evidence>
<keyword evidence="2" id="KW-0444">Lipid biosynthesis</keyword>
<name>A0A975FC09_9GAMM</name>
<proteinExistence type="predicted"/>
<reference evidence="7" key="1">
    <citation type="submission" date="2021-04" db="EMBL/GenBank/DDBJ databases">
        <title>Genomics, taxonomy and metabolism of representatives of sulfur bacteria of the genus Thiothrix: Thiothrix fructosivorans QT, Thiothrix unzii A1T and three new species, Thiothrix subterranea sp. nov., Thiothrix litoralis sp. nov. and 'Candidatus Thiothrix anitrata' sp. nov.</title>
        <authorList>
            <person name="Ravin N.V."/>
            <person name="Smolyakov D."/>
            <person name="Rudenko T.S."/>
            <person name="Mardanov A.V."/>
            <person name="Beletsky A.V."/>
            <person name="Markov N.D."/>
            <person name="Fomenkov A.I."/>
            <person name="Roberts R.J."/>
            <person name="Karnachuk O.V."/>
            <person name="Novikov A."/>
            <person name="Grabovich M.Y."/>
        </authorList>
    </citation>
    <scope>NUCLEOTIDE SEQUENCE</scope>
    <source>
        <strain evidence="7">A1</strain>
    </source>
</reference>
<organism evidence="7 8">
    <name type="scientific">Thiothrix unzii</name>
    <dbReference type="NCBI Taxonomy" id="111769"/>
    <lineage>
        <taxon>Bacteria</taxon>
        <taxon>Pseudomonadati</taxon>
        <taxon>Pseudomonadota</taxon>
        <taxon>Gammaproteobacteria</taxon>
        <taxon>Thiotrichales</taxon>
        <taxon>Thiotrichaceae</taxon>
        <taxon>Thiothrix</taxon>
    </lineage>
</organism>
<evidence type="ECO:0000256" key="2">
    <source>
        <dbReference type="ARBA" id="ARBA00022516"/>
    </source>
</evidence>
<keyword evidence="3" id="KW-0808">Transferase</keyword>
<keyword evidence="4" id="KW-0443">Lipid metabolism</keyword>
<dbReference type="InterPro" id="IPR002123">
    <property type="entry name" value="Plipid/glycerol_acylTrfase"/>
</dbReference>
<dbReference type="PANTHER" id="PTHR10434">
    <property type="entry name" value="1-ACYL-SN-GLYCEROL-3-PHOSPHATE ACYLTRANSFERASE"/>
    <property type="match status" value="1"/>
</dbReference>
<dbReference type="GO" id="GO:0003841">
    <property type="term" value="F:1-acylglycerol-3-phosphate O-acyltransferase activity"/>
    <property type="evidence" value="ECO:0007669"/>
    <property type="project" value="TreeGrafter"/>
</dbReference>
<evidence type="ECO:0000256" key="5">
    <source>
        <dbReference type="ARBA" id="ARBA00023315"/>
    </source>
</evidence>
<protein>
    <submittedName>
        <fullName evidence="7">1-acyl-sn-glycerol-3-phosphate acyltransferase</fullName>
    </submittedName>
</protein>
<keyword evidence="8" id="KW-1185">Reference proteome</keyword>
<dbReference type="CDD" id="cd07989">
    <property type="entry name" value="LPLAT_AGPAT-like"/>
    <property type="match status" value="1"/>
</dbReference>
<dbReference type="Proteomes" id="UP000672009">
    <property type="component" value="Chromosome"/>
</dbReference>
<dbReference type="Pfam" id="PF01553">
    <property type="entry name" value="Acyltransferase"/>
    <property type="match status" value="1"/>
</dbReference>
<dbReference type="KEGG" id="tun:J9260_08190"/>
<dbReference type="EMBL" id="CP072793">
    <property type="protein sequence ID" value="QTR55047.1"/>
    <property type="molecule type" value="Genomic_DNA"/>
</dbReference>
<keyword evidence="5 7" id="KW-0012">Acyltransferase</keyword>
<dbReference type="SUPFAM" id="SSF69593">
    <property type="entry name" value="Glycerol-3-phosphate (1)-acyltransferase"/>
    <property type="match status" value="1"/>
</dbReference>
<gene>
    <name evidence="7" type="ORF">J9260_08190</name>
</gene>
<evidence type="ECO:0000256" key="4">
    <source>
        <dbReference type="ARBA" id="ARBA00023098"/>
    </source>
</evidence>
<dbReference type="PANTHER" id="PTHR10434:SF64">
    <property type="entry name" value="1-ACYL-SN-GLYCEROL-3-PHOSPHATE ACYLTRANSFERASE-RELATED"/>
    <property type="match status" value="1"/>
</dbReference>
<sequence length="251" mass="27311">MKTLRRVTRLLLFLGHVLWGVLLTAIFAGVLRMSVTQPFYQGLVQAWLRRLTRIMGVRVKVSGTPASAGALLVANHITWLDIPLLGGVLPVRFLSKQEVRHWPVVGWLAVKAGTLFITRGKAGAAAAATATMTDALQGGATVLLFPEGTTTTGNDVLPFHARLFAPAINLDIPVQPIVLRYPSVNGLTQPLIPYVDDQALWDNLWGVLGESECAAEIHFLPPLIITGLDRKGLATLCETNIRQRIEKSSKV</sequence>
<evidence type="ECO:0000313" key="7">
    <source>
        <dbReference type="EMBL" id="QTR55047.1"/>
    </source>
</evidence>
<comment type="pathway">
    <text evidence="1">Lipid metabolism.</text>
</comment>
<accession>A0A975FC09</accession>
<dbReference type="SMART" id="SM00563">
    <property type="entry name" value="PlsC"/>
    <property type="match status" value="1"/>
</dbReference>
<dbReference type="RefSeq" id="WP_210220518.1">
    <property type="nucleotide sequence ID" value="NZ_CP072793.1"/>
</dbReference>
<feature type="domain" description="Phospholipid/glycerol acyltransferase" evidence="6">
    <location>
        <begin position="70"/>
        <end position="182"/>
    </location>
</feature>